<accession>A0AAQ4F5H6</accession>
<proteinExistence type="predicted"/>
<dbReference type="EMBL" id="JARKHS020006717">
    <property type="protein sequence ID" value="KAK8782367.1"/>
    <property type="molecule type" value="Genomic_DNA"/>
</dbReference>
<sequence>MIDQFANPEDLTLTDFARHSLPRRFQTVGFYVRVVAMYAIPVCLSPLLRARSTEEHCAFIVLCVLFLWLFQV</sequence>
<dbReference type="AlphaFoldDB" id="A0AAQ4F5H6"/>
<comment type="caution">
    <text evidence="1">The sequence shown here is derived from an EMBL/GenBank/DDBJ whole genome shotgun (WGS) entry which is preliminary data.</text>
</comment>
<keyword evidence="2" id="KW-1185">Reference proteome</keyword>
<dbReference type="Proteomes" id="UP001321473">
    <property type="component" value="Unassembled WGS sequence"/>
</dbReference>
<name>A0AAQ4F5H6_AMBAM</name>
<reference evidence="1 2" key="1">
    <citation type="journal article" date="2023" name="Arcadia Sci">
        <title>De novo assembly of a long-read Amblyomma americanum tick genome.</title>
        <authorList>
            <person name="Chou S."/>
            <person name="Poskanzer K.E."/>
            <person name="Rollins M."/>
            <person name="Thuy-Boun P.S."/>
        </authorList>
    </citation>
    <scope>NUCLEOTIDE SEQUENCE [LARGE SCALE GENOMIC DNA]</scope>
    <source>
        <strain evidence="1">F_SG_1</strain>
        <tissue evidence="1">Salivary glands</tissue>
    </source>
</reference>
<evidence type="ECO:0000313" key="2">
    <source>
        <dbReference type="Proteomes" id="UP001321473"/>
    </source>
</evidence>
<evidence type="ECO:0000313" key="1">
    <source>
        <dbReference type="EMBL" id="KAK8782367.1"/>
    </source>
</evidence>
<protein>
    <submittedName>
        <fullName evidence="1">Uncharacterized protein</fullName>
    </submittedName>
</protein>
<organism evidence="1 2">
    <name type="scientific">Amblyomma americanum</name>
    <name type="common">Lone star tick</name>
    <dbReference type="NCBI Taxonomy" id="6943"/>
    <lineage>
        <taxon>Eukaryota</taxon>
        <taxon>Metazoa</taxon>
        <taxon>Ecdysozoa</taxon>
        <taxon>Arthropoda</taxon>
        <taxon>Chelicerata</taxon>
        <taxon>Arachnida</taxon>
        <taxon>Acari</taxon>
        <taxon>Parasitiformes</taxon>
        <taxon>Ixodida</taxon>
        <taxon>Ixodoidea</taxon>
        <taxon>Ixodidae</taxon>
        <taxon>Amblyomminae</taxon>
        <taxon>Amblyomma</taxon>
    </lineage>
</organism>
<gene>
    <name evidence="1" type="ORF">V5799_016290</name>
</gene>